<keyword evidence="4 6" id="KW-0274">FAD</keyword>
<evidence type="ECO:0000256" key="1">
    <source>
        <dbReference type="ARBA" id="ARBA00001974"/>
    </source>
</evidence>
<comment type="pathway">
    <text evidence="2 6">One-carbon metabolism; tetrahydrofolate interconversion.</text>
</comment>
<protein>
    <recommendedName>
        <fullName evidence="6">Methylenetetrahydrofolate reductase</fullName>
    </recommendedName>
</protein>
<evidence type="ECO:0000256" key="4">
    <source>
        <dbReference type="ARBA" id="ARBA00022827"/>
    </source>
</evidence>
<comment type="caution">
    <text evidence="7">The sequence shown here is derived from an EMBL/GenBank/DDBJ whole genome shotgun (WGS) entry which is preliminary data.</text>
</comment>
<dbReference type="InterPro" id="IPR003171">
    <property type="entry name" value="Mehydrof_redctse-like"/>
</dbReference>
<keyword evidence="5 6" id="KW-0560">Oxidoreductase</keyword>
<dbReference type="InterPro" id="IPR029041">
    <property type="entry name" value="FAD-linked_oxidoreductase-like"/>
</dbReference>
<dbReference type="AlphaFoldDB" id="A0A965GDT1"/>
<dbReference type="Proteomes" id="UP000740727">
    <property type="component" value="Unassembled WGS sequence"/>
</dbReference>
<evidence type="ECO:0000256" key="6">
    <source>
        <dbReference type="RuleBase" id="RU003862"/>
    </source>
</evidence>
<evidence type="ECO:0000256" key="3">
    <source>
        <dbReference type="ARBA" id="ARBA00022630"/>
    </source>
</evidence>
<name>A0A965GDT1_9PROT</name>
<dbReference type="SUPFAM" id="SSF51730">
    <property type="entry name" value="FAD-linked oxidoreductase"/>
    <property type="match status" value="1"/>
</dbReference>
<dbReference type="GO" id="GO:0006555">
    <property type="term" value="P:methionine metabolic process"/>
    <property type="evidence" value="ECO:0007669"/>
    <property type="project" value="InterPro"/>
</dbReference>
<feature type="non-terminal residue" evidence="7">
    <location>
        <position position="46"/>
    </location>
</feature>
<keyword evidence="3 6" id="KW-0285">Flavoprotein</keyword>
<dbReference type="Gene3D" id="3.20.20.220">
    <property type="match status" value="1"/>
</dbReference>
<evidence type="ECO:0000313" key="8">
    <source>
        <dbReference type="Proteomes" id="UP000740727"/>
    </source>
</evidence>
<evidence type="ECO:0000256" key="5">
    <source>
        <dbReference type="ARBA" id="ARBA00023002"/>
    </source>
</evidence>
<proteinExistence type="inferred from homology"/>
<sequence length="46" mass="5023">MTAVNSSTGLSFELFPPKDSVGEDRLWETLAQLSDISPDFLSVTYG</sequence>
<dbReference type="GO" id="GO:0004489">
    <property type="term" value="F:methylenetetrahydrofolate reductase [NAD(P)H] activity"/>
    <property type="evidence" value="ECO:0007669"/>
    <property type="project" value="InterPro"/>
</dbReference>
<dbReference type="EMBL" id="RFXN01000265">
    <property type="protein sequence ID" value="NBR94680.1"/>
    <property type="molecule type" value="Genomic_DNA"/>
</dbReference>
<dbReference type="Pfam" id="PF02219">
    <property type="entry name" value="MTHFR"/>
    <property type="match status" value="1"/>
</dbReference>
<organism evidence="7 8">
    <name type="scientific">Candidatus Fonsibacter lacus</name>
    <dbReference type="NCBI Taxonomy" id="2576439"/>
    <lineage>
        <taxon>Bacteria</taxon>
        <taxon>Pseudomonadati</taxon>
        <taxon>Pseudomonadota</taxon>
        <taxon>Alphaproteobacteria</taxon>
        <taxon>Candidatus Pelagibacterales</taxon>
        <taxon>Candidatus Pelagibacterales incertae sedis</taxon>
        <taxon>Candidatus Fonsibacter</taxon>
    </lineage>
</organism>
<comment type="cofactor">
    <cofactor evidence="1 6">
        <name>FAD</name>
        <dbReference type="ChEBI" id="CHEBI:57692"/>
    </cofactor>
</comment>
<evidence type="ECO:0000313" key="7">
    <source>
        <dbReference type="EMBL" id="NBR94680.1"/>
    </source>
</evidence>
<evidence type="ECO:0000256" key="2">
    <source>
        <dbReference type="ARBA" id="ARBA00004777"/>
    </source>
</evidence>
<comment type="similarity">
    <text evidence="6">Belongs to the methylenetetrahydrofolate reductase family.</text>
</comment>
<reference evidence="7" key="1">
    <citation type="submission" date="2018-10" db="EMBL/GenBank/DDBJ databases">
        <title>Iterative Subtractive Binning of Freshwater Chronoseries Metagenomes Recovers Nearly Complete Genomes from over Four Hundred Novel Species.</title>
        <authorList>
            <person name="Rodriguez-R L.M."/>
            <person name="Tsementzi D."/>
            <person name="Luo C."/>
            <person name="Konstantinidis K.T."/>
        </authorList>
    </citation>
    <scope>NUCLEOTIDE SEQUENCE</scope>
    <source>
        <strain evidence="7">WB5_2A_028</strain>
    </source>
</reference>
<accession>A0A965GDT1</accession>
<gene>
    <name evidence="7" type="ORF">EBT44_07750</name>
</gene>